<dbReference type="AlphaFoldDB" id="A0A835RXC7"/>
<evidence type="ECO:0000313" key="3">
    <source>
        <dbReference type="Proteomes" id="UP000639772"/>
    </source>
</evidence>
<evidence type="ECO:0000313" key="2">
    <source>
        <dbReference type="EMBL" id="KAG0493427.1"/>
    </source>
</evidence>
<proteinExistence type="predicted"/>
<feature type="region of interest" description="Disordered" evidence="1">
    <location>
        <begin position="1"/>
        <end position="30"/>
    </location>
</feature>
<dbReference type="Proteomes" id="UP000639772">
    <property type="component" value="Unassembled WGS sequence"/>
</dbReference>
<organism evidence="2 3">
    <name type="scientific">Vanilla planifolia</name>
    <name type="common">Vanilla</name>
    <dbReference type="NCBI Taxonomy" id="51239"/>
    <lineage>
        <taxon>Eukaryota</taxon>
        <taxon>Viridiplantae</taxon>
        <taxon>Streptophyta</taxon>
        <taxon>Embryophyta</taxon>
        <taxon>Tracheophyta</taxon>
        <taxon>Spermatophyta</taxon>
        <taxon>Magnoliopsida</taxon>
        <taxon>Liliopsida</taxon>
        <taxon>Asparagales</taxon>
        <taxon>Orchidaceae</taxon>
        <taxon>Vanilloideae</taxon>
        <taxon>Vanilleae</taxon>
        <taxon>Vanilla</taxon>
    </lineage>
</organism>
<name>A0A835RXC7_VANPL</name>
<feature type="compositionally biased region" description="Polar residues" evidence="1">
    <location>
        <begin position="1"/>
        <end position="10"/>
    </location>
</feature>
<comment type="caution">
    <text evidence="2">The sequence shown here is derived from an EMBL/GenBank/DDBJ whole genome shotgun (WGS) entry which is preliminary data.</text>
</comment>
<dbReference type="EMBL" id="JADCNM010000002">
    <property type="protein sequence ID" value="KAG0493427.1"/>
    <property type="molecule type" value="Genomic_DNA"/>
</dbReference>
<evidence type="ECO:0000256" key="1">
    <source>
        <dbReference type="SAM" id="MobiDB-lite"/>
    </source>
</evidence>
<reference evidence="2 3" key="1">
    <citation type="journal article" date="2020" name="Nat. Food">
        <title>A phased Vanilla planifolia genome enables genetic improvement of flavour and production.</title>
        <authorList>
            <person name="Hasing T."/>
            <person name="Tang H."/>
            <person name="Brym M."/>
            <person name="Khazi F."/>
            <person name="Huang T."/>
            <person name="Chambers A.H."/>
        </authorList>
    </citation>
    <scope>NUCLEOTIDE SEQUENCE [LARGE SCALE GENOMIC DNA]</scope>
    <source>
        <tissue evidence="2">Leaf</tissue>
    </source>
</reference>
<accession>A0A835RXC7</accession>
<gene>
    <name evidence="2" type="ORF">HPP92_004421</name>
</gene>
<sequence>MQDLPTTNQPDFAHGKGSQRIRRKDNDEKNRVTKMKLWRAESHKLHEKQGIGFHVAGRRSLQGILLIRALGCTSVRRSGERLKVKRIVRDLAQLLDSYDFYVSEDNAEAIADSNCPTLSERIIKYQVYGIKKLLWSLLVPPSNLLLESLDLAYCKKDFLEKIF</sequence>
<protein>
    <submittedName>
        <fullName evidence="2">Uncharacterized protein</fullName>
    </submittedName>
</protein>